<evidence type="ECO:0000259" key="8">
    <source>
        <dbReference type="PROSITE" id="PS50049"/>
    </source>
</evidence>
<feature type="domain" description="THD" evidence="8">
    <location>
        <begin position="189"/>
        <end position="331"/>
    </location>
</feature>
<evidence type="ECO:0000256" key="5">
    <source>
        <dbReference type="ARBA" id="ARBA00023157"/>
    </source>
</evidence>
<keyword evidence="4" id="KW-0964">Secreted</keyword>
<dbReference type="GO" id="GO:0005164">
    <property type="term" value="F:tumor necrosis factor receptor binding"/>
    <property type="evidence" value="ECO:0007669"/>
    <property type="project" value="InterPro"/>
</dbReference>
<proteinExistence type="inferred from homology"/>
<evidence type="ECO:0000256" key="6">
    <source>
        <dbReference type="ARBA" id="ARBA00023180"/>
    </source>
</evidence>
<name>A0A921YXC5_MANSE</name>
<gene>
    <name evidence="9" type="ORF">O3G_MSEX004733</name>
</gene>
<dbReference type="InterPro" id="IPR008983">
    <property type="entry name" value="Tumour_necrosis_fac-like_dom"/>
</dbReference>
<dbReference type="GO" id="GO:0005615">
    <property type="term" value="C:extracellular space"/>
    <property type="evidence" value="ECO:0007669"/>
    <property type="project" value="UniProtKB-KW"/>
</dbReference>
<dbReference type="PANTHER" id="PTHR15151">
    <property type="entry name" value="PROTEIN EIGER"/>
    <property type="match status" value="1"/>
</dbReference>
<dbReference type="GO" id="GO:0016020">
    <property type="term" value="C:membrane"/>
    <property type="evidence" value="ECO:0007669"/>
    <property type="project" value="InterPro"/>
</dbReference>
<comment type="subcellular location">
    <subcellularLocation>
        <location evidence="1">Secreted</location>
    </subcellularLocation>
</comment>
<dbReference type="GO" id="GO:0005125">
    <property type="term" value="F:cytokine activity"/>
    <property type="evidence" value="ECO:0007669"/>
    <property type="project" value="UniProtKB-KW"/>
</dbReference>
<dbReference type="PROSITE" id="PS50049">
    <property type="entry name" value="THD_2"/>
    <property type="match status" value="1"/>
</dbReference>
<keyword evidence="7" id="KW-1133">Transmembrane helix</keyword>
<dbReference type="InterPro" id="IPR051748">
    <property type="entry name" value="TNF_Ligand_Superfamily"/>
</dbReference>
<keyword evidence="10" id="KW-1185">Reference proteome</keyword>
<dbReference type="SUPFAM" id="SSF49842">
    <property type="entry name" value="TNF-like"/>
    <property type="match status" value="1"/>
</dbReference>
<evidence type="ECO:0000256" key="2">
    <source>
        <dbReference type="ARBA" id="ARBA00008670"/>
    </source>
</evidence>
<keyword evidence="5" id="KW-1015">Disulfide bond</keyword>
<keyword evidence="3" id="KW-0202">Cytokine</keyword>
<dbReference type="PANTHER" id="PTHR15151:SF24">
    <property type="entry name" value="A PROLIFERATION-INDUCING LIGAND-LIKE PROTEIN-RELATED"/>
    <property type="match status" value="1"/>
</dbReference>
<dbReference type="GO" id="GO:0006955">
    <property type="term" value="P:immune response"/>
    <property type="evidence" value="ECO:0007669"/>
    <property type="project" value="InterPro"/>
</dbReference>
<dbReference type="InterPro" id="IPR021184">
    <property type="entry name" value="TNF_CS"/>
</dbReference>
<evidence type="ECO:0000313" key="10">
    <source>
        <dbReference type="Proteomes" id="UP000791440"/>
    </source>
</evidence>
<dbReference type="Proteomes" id="UP000791440">
    <property type="component" value="Unassembled WGS sequence"/>
</dbReference>
<reference evidence="9" key="2">
    <citation type="submission" date="2020-12" db="EMBL/GenBank/DDBJ databases">
        <authorList>
            <person name="Kanost M."/>
        </authorList>
    </citation>
    <scope>NUCLEOTIDE SEQUENCE</scope>
</reference>
<dbReference type="OrthoDB" id="5947373at2759"/>
<sequence length="332" mass="37399">MDGERKINLCEGVPLNSGAANIFLNTSKTRDSKLNSHDGTVIHLKTEKPSDLGLHINTTFSVASSKKIKLLFVLNFLLSVICMAISCSIAFYYWNEMISMRRQLDGLKDHMIQNLSHDKQSEFVAPPRPVAEARRARMETYSDDPAQKTRKYYVENFGDDMLLVDSKKKHSNKDIDSALDLPFQNKELLIAQFNGARHELNLGKESLIGPWVRDTQVSSKSSYDKIVLINDTYVTVKEEGLYLIYAQVVYLTKVPTVFYIWAVHHDAERLLAVCASGDDSSGRTPAKSQISCSAQAFARLQPGDTINLAQRDPNRTVWLRPGYSFFGLIKLS</sequence>
<evidence type="ECO:0000256" key="7">
    <source>
        <dbReference type="SAM" id="Phobius"/>
    </source>
</evidence>
<accession>A0A921YXC5</accession>
<protein>
    <recommendedName>
        <fullName evidence="8">THD domain-containing protein</fullName>
    </recommendedName>
</protein>
<dbReference type="EMBL" id="JH668340">
    <property type="protein sequence ID" value="KAG6447041.1"/>
    <property type="molecule type" value="Genomic_DNA"/>
</dbReference>
<keyword evidence="6" id="KW-0325">Glycoprotein</keyword>
<comment type="similarity">
    <text evidence="2">Belongs to the tumor necrosis factor family.</text>
</comment>
<evidence type="ECO:0000313" key="9">
    <source>
        <dbReference type="EMBL" id="KAG6447041.1"/>
    </source>
</evidence>
<dbReference type="AlphaFoldDB" id="A0A921YXC5"/>
<reference evidence="9" key="1">
    <citation type="journal article" date="2016" name="Insect Biochem. Mol. Biol.">
        <title>Multifaceted biological insights from a draft genome sequence of the tobacco hornworm moth, Manduca sexta.</title>
        <authorList>
            <person name="Kanost M.R."/>
            <person name="Arrese E.L."/>
            <person name="Cao X."/>
            <person name="Chen Y.R."/>
            <person name="Chellapilla S."/>
            <person name="Goldsmith M.R."/>
            <person name="Grosse-Wilde E."/>
            <person name="Heckel D.G."/>
            <person name="Herndon N."/>
            <person name="Jiang H."/>
            <person name="Papanicolaou A."/>
            <person name="Qu J."/>
            <person name="Soulages J.L."/>
            <person name="Vogel H."/>
            <person name="Walters J."/>
            <person name="Waterhouse R.M."/>
            <person name="Ahn S.J."/>
            <person name="Almeida F.C."/>
            <person name="An C."/>
            <person name="Aqrawi P."/>
            <person name="Bretschneider A."/>
            <person name="Bryant W.B."/>
            <person name="Bucks S."/>
            <person name="Chao H."/>
            <person name="Chevignon G."/>
            <person name="Christen J.M."/>
            <person name="Clarke D.F."/>
            <person name="Dittmer N.T."/>
            <person name="Ferguson L.C.F."/>
            <person name="Garavelou S."/>
            <person name="Gordon K.H.J."/>
            <person name="Gunaratna R.T."/>
            <person name="Han Y."/>
            <person name="Hauser F."/>
            <person name="He Y."/>
            <person name="Heidel-Fischer H."/>
            <person name="Hirsh A."/>
            <person name="Hu Y."/>
            <person name="Jiang H."/>
            <person name="Kalra D."/>
            <person name="Klinner C."/>
            <person name="Konig C."/>
            <person name="Kovar C."/>
            <person name="Kroll A.R."/>
            <person name="Kuwar S.S."/>
            <person name="Lee S.L."/>
            <person name="Lehman R."/>
            <person name="Li K."/>
            <person name="Li Z."/>
            <person name="Liang H."/>
            <person name="Lovelace S."/>
            <person name="Lu Z."/>
            <person name="Mansfield J.H."/>
            <person name="McCulloch K.J."/>
            <person name="Mathew T."/>
            <person name="Morton B."/>
            <person name="Muzny D.M."/>
            <person name="Neunemann D."/>
            <person name="Ongeri F."/>
            <person name="Pauchet Y."/>
            <person name="Pu L.L."/>
            <person name="Pyrousis I."/>
            <person name="Rao X.J."/>
            <person name="Redding A."/>
            <person name="Roesel C."/>
            <person name="Sanchez-Gracia A."/>
            <person name="Schaack S."/>
            <person name="Shukla A."/>
            <person name="Tetreau G."/>
            <person name="Wang Y."/>
            <person name="Xiong G.H."/>
            <person name="Traut W."/>
            <person name="Walsh T.K."/>
            <person name="Worley K.C."/>
            <person name="Wu D."/>
            <person name="Wu W."/>
            <person name="Wu Y.Q."/>
            <person name="Zhang X."/>
            <person name="Zou Z."/>
            <person name="Zucker H."/>
            <person name="Briscoe A.D."/>
            <person name="Burmester T."/>
            <person name="Clem R.J."/>
            <person name="Feyereisen R."/>
            <person name="Grimmelikhuijzen C.J.P."/>
            <person name="Hamodrakas S.J."/>
            <person name="Hansson B.S."/>
            <person name="Huguet E."/>
            <person name="Jermiin L.S."/>
            <person name="Lan Q."/>
            <person name="Lehman H.K."/>
            <person name="Lorenzen M."/>
            <person name="Merzendorfer H."/>
            <person name="Michalopoulos I."/>
            <person name="Morton D.B."/>
            <person name="Muthukrishnan S."/>
            <person name="Oakeshott J.G."/>
            <person name="Palmer W."/>
            <person name="Park Y."/>
            <person name="Passarelli A.L."/>
            <person name="Rozas J."/>
            <person name="Schwartz L.M."/>
            <person name="Smith W."/>
            <person name="Southgate A."/>
            <person name="Vilcinskas A."/>
            <person name="Vogt R."/>
            <person name="Wang P."/>
            <person name="Werren J."/>
            <person name="Yu X.Q."/>
            <person name="Zhou J.J."/>
            <person name="Brown S.J."/>
            <person name="Scherer S.E."/>
            <person name="Richards S."/>
            <person name="Blissard G.W."/>
        </authorList>
    </citation>
    <scope>NUCLEOTIDE SEQUENCE</scope>
</reference>
<evidence type="ECO:0000256" key="1">
    <source>
        <dbReference type="ARBA" id="ARBA00004613"/>
    </source>
</evidence>
<dbReference type="PROSITE" id="PS00251">
    <property type="entry name" value="THD_1"/>
    <property type="match status" value="1"/>
</dbReference>
<dbReference type="Gene3D" id="2.60.120.40">
    <property type="match status" value="1"/>
</dbReference>
<comment type="caution">
    <text evidence="9">The sequence shown here is derived from an EMBL/GenBank/DDBJ whole genome shotgun (WGS) entry which is preliminary data.</text>
</comment>
<organism evidence="9 10">
    <name type="scientific">Manduca sexta</name>
    <name type="common">Tobacco hawkmoth</name>
    <name type="synonym">Tobacco hornworm</name>
    <dbReference type="NCBI Taxonomy" id="7130"/>
    <lineage>
        <taxon>Eukaryota</taxon>
        <taxon>Metazoa</taxon>
        <taxon>Ecdysozoa</taxon>
        <taxon>Arthropoda</taxon>
        <taxon>Hexapoda</taxon>
        <taxon>Insecta</taxon>
        <taxon>Pterygota</taxon>
        <taxon>Neoptera</taxon>
        <taxon>Endopterygota</taxon>
        <taxon>Lepidoptera</taxon>
        <taxon>Glossata</taxon>
        <taxon>Ditrysia</taxon>
        <taxon>Bombycoidea</taxon>
        <taxon>Sphingidae</taxon>
        <taxon>Sphinginae</taxon>
        <taxon>Sphingini</taxon>
        <taxon>Manduca</taxon>
    </lineage>
</organism>
<evidence type="ECO:0000256" key="3">
    <source>
        <dbReference type="ARBA" id="ARBA00022514"/>
    </source>
</evidence>
<keyword evidence="7" id="KW-0472">Membrane</keyword>
<dbReference type="InterPro" id="IPR006052">
    <property type="entry name" value="TNF_dom"/>
</dbReference>
<keyword evidence="7" id="KW-0812">Transmembrane</keyword>
<evidence type="ECO:0000256" key="4">
    <source>
        <dbReference type="ARBA" id="ARBA00022525"/>
    </source>
</evidence>
<dbReference type="Pfam" id="PF00229">
    <property type="entry name" value="TNF"/>
    <property type="match status" value="1"/>
</dbReference>
<feature type="transmembrane region" description="Helical" evidence="7">
    <location>
        <begin position="70"/>
        <end position="94"/>
    </location>
</feature>